<feature type="compositionally biased region" description="Low complexity" evidence="1">
    <location>
        <begin position="1"/>
        <end position="14"/>
    </location>
</feature>
<gene>
    <name evidence="2" type="ORF">V6243_01395</name>
</gene>
<protein>
    <submittedName>
        <fullName evidence="2">DUF1826 domain-containing protein</fullName>
    </submittedName>
</protein>
<evidence type="ECO:0000313" key="2">
    <source>
        <dbReference type="EMBL" id="MEL0615467.1"/>
    </source>
</evidence>
<comment type="caution">
    <text evidence="2">The sequence shown here is derived from an EMBL/GenBank/DDBJ whole genome shotgun (WGS) entry which is preliminary data.</text>
</comment>
<keyword evidence="3" id="KW-1185">Reference proteome</keyword>
<dbReference type="Proteomes" id="UP001378242">
    <property type="component" value="Unassembled WGS sequence"/>
</dbReference>
<evidence type="ECO:0000313" key="3">
    <source>
        <dbReference type="Proteomes" id="UP001378242"/>
    </source>
</evidence>
<sequence>MHSITPITPITPITSHDTPSASRPAKGGRLAQSAVTASGSKDSETPHWHIGEQALDLGEIFRPEVTLAVMQRRIDAALKMAVKAQSSGAYPLRMRWRGPINDLREALERYLPAPDAGAALIEDIYVLGEAIGELFDVQDIGMRLEMTQSAMCPRFHVDRIPVRLVTTYEGPGTQWLPEQAADRLALGHGVAGHRDICRDPEQIRELRPGSLALLKGECWPGNEGHGLIHRSPVVPTGSRLMLSMDPG</sequence>
<feature type="region of interest" description="Disordered" evidence="1">
    <location>
        <begin position="1"/>
        <end position="47"/>
    </location>
</feature>
<dbReference type="RefSeq" id="WP_341541672.1">
    <property type="nucleotide sequence ID" value="NZ_JBAKAP010000001.1"/>
</dbReference>
<dbReference type="EMBL" id="JBAKAP010000001">
    <property type="protein sequence ID" value="MEL0615467.1"/>
    <property type="molecule type" value="Genomic_DNA"/>
</dbReference>
<accession>A0ABU9GDE3</accession>
<organism evidence="2 3">
    <name type="scientific">Cobetia marina</name>
    <name type="common">Deleya marina</name>
    <dbReference type="NCBI Taxonomy" id="28258"/>
    <lineage>
        <taxon>Bacteria</taxon>
        <taxon>Pseudomonadati</taxon>
        <taxon>Pseudomonadota</taxon>
        <taxon>Gammaproteobacteria</taxon>
        <taxon>Oceanospirillales</taxon>
        <taxon>Halomonadaceae</taxon>
        <taxon>Cobetia</taxon>
    </lineage>
</organism>
<evidence type="ECO:0000256" key="1">
    <source>
        <dbReference type="SAM" id="MobiDB-lite"/>
    </source>
</evidence>
<name>A0ABU9GDE3_COBMA</name>
<dbReference type="InterPro" id="IPR014955">
    <property type="entry name" value="DUF1826"/>
</dbReference>
<proteinExistence type="predicted"/>
<reference evidence="2 3" key="1">
    <citation type="submission" date="2024-02" db="EMBL/GenBank/DDBJ databases">
        <title>Bacteria isolated from the canopy kelp, Nereocystis luetkeana.</title>
        <authorList>
            <person name="Pfister C.A."/>
            <person name="Younker I.T."/>
            <person name="Light S.H."/>
        </authorList>
    </citation>
    <scope>NUCLEOTIDE SEQUENCE [LARGE SCALE GENOMIC DNA]</scope>
    <source>
        <strain evidence="2 3">TI.5.07</strain>
    </source>
</reference>
<dbReference type="Pfam" id="PF08856">
    <property type="entry name" value="DUF1826"/>
    <property type="match status" value="1"/>
</dbReference>